<dbReference type="Pfam" id="PF01863">
    <property type="entry name" value="YgjP-like"/>
    <property type="match status" value="1"/>
</dbReference>
<dbReference type="InterPro" id="IPR002725">
    <property type="entry name" value="YgjP-like_metallopeptidase"/>
</dbReference>
<organism evidence="2 3">
    <name type="scientific">Tenacibaculum finnmarkense genomovar ulcerans</name>
    <dbReference type="NCBI Taxonomy" id="2781388"/>
    <lineage>
        <taxon>Bacteria</taxon>
        <taxon>Pseudomonadati</taxon>
        <taxon>Bacteroidota</taxon>
        <taxon>Flavobacteriia</taxon>
        <taxon>Flavobacteriales</taxon>
        <taxon>Flavobacteriaceae</taxon>
        <taxon>Tenacibaculum</taxon>
        <taxon>Tenacibaculum finnmarkense</taxon>
    </lineage>
</organism>
<name>A0A2I2M858_9FLAO</name>
<dbReference type="RefSeq" id="WP_172505297.1">
    <property type="nucleotide sequence ID" value="NZ_OENE01000015.1"/>
</dbReference>
<dbReference type="InterPro" id="IPR053136">
    <property type="entry name" value="UTP_pyrophosphatase-like"/>
</dbReference>
<dbReference type="CDD" id="cd07344">
    <property type="entry name" value="M48_yhfN_like"/>
    <property type="match status" value="1"/>
</dbReference>
<evidence type="ECO:0000313" key="3">
    <source>
        <dbReference type="Proteomes" id="UP000490060"/>
    </source>
</evidence>
<sequence>MEFNRIIYGNSTIDFQLIYKNRKTLGIKVHPDGEVIVSAPLDATLEKIIEKVKKKAQWIFMQKRFFLNYEPRTSEKTYQSGEGHLYLGKMYRLKVTESDNKSIKLKRGYICIETKDKTQTNKIKEQLNEWYKSKAILHFNTIYNSRLGLIKELSEKETSLKYKWFNNRWGSCFSDGTIYLNIELIKAPKECIDYVLIHEICHLKYHNHSTFFYELLGEKLPNWKKSKEKLEKLLS</sequence>
<dbReference type="AlphaFoldDB" id="A0A2I2M858"/>
<dbReference type="Gene3D" id="3.30.2010.10">
    <property type="entry name" value="Metalloproteases ('zincins'), catalytic domain"/>
    <property type="match status" value="1"/>
</dbReference>
<dbReference type="Proteomes" id="UP000490060">
    <property type="component" value="Unassembled WGS sequence"/>
</dbReference>
<evidence type="ECO:0000313" key="2">
    <source>
        <dbReference type="EMBL" id="SOU88728.1"/>
    </source>
</evidence>
<accession>A0A2I2M858</accession>
<gene>
    <name evidence="2" type="ORF">TNO010_220167</name>
</gene>
<dbReference type="EMBL" id="OENE01000015">
    <property type="protein sequence ID" value="SOU88728.1"/>
    <property type="molecule type" value="Genomic_DNA"/>
</dbReference>
<protein>
    <recommendedName>
        <fullName evidence="1">YgjP-like metallopeptidase domain-containing protein</fullName>
    </recommendedName>
</protein>
<proteinExistence type="predicted"/>
<dbReference type="PANTHER" id="PTHR30399">
    <property type="entry name" value="UNCHARACTERIZED PROTEIN YGJP"/>
    <property type="match status" value="1"/>
</dbReference>
<dbReference type="PANTHER" id="PTHR30399:SF1">
    <property type="entry name" value="UTP PYROPHOSPHATASE"/>
    <property type="match status" value="1"/>
</dbReference>
<feature type="domain" description="YgjP-like metallopeptidase" evidence="1">
    <location>
        <begin position="23"/>
        <end position="232"/>
    </location>
</feature>
<evidence type="ECO:0000259" key="1">
    <source>
        <dbReference type="Pfam" id="PF01863"/>
    </source>
</evidence>
<reference evidence="2 3" key="1">
    <citation type="submission" date="2017-11" db="EMBL/GenBank/DDBJ databases">
        <authorList>
            <person name="Duchaud E."/>
        </authorList>
    </citation>
    <scope>NUCLEOTIDE SEQUENCE [LARGE SCALE GENOMIC DNA]</scope>
    <source>
        <strain evidence="2 3">TNO010</strain>
    </source>
</reference>